<sequence length="145" mass="15543">MTVTLDPIPPDPTISVSAPAFNCNGSATSTVTVNNGSTAYTYTYSISPALNPPHDPNSNIFKNVQCGNSTITVNYNLTNPPTFSNLLKEDFGSGPDVSSLVLILHSVGSVKLKQQNVMVINFLATVNIQLHSFYLIILILVGLFL</sequence>
<keyword evidence="1" id="KW-0472">Membrane</keyword>
<feature type="transmembrane region" description="Helical" evidence="1">
    <location>
        <begin position="119"/>
        <end position="144"/>
    </location>
</feature>
<proteinExistence type="predicted"/>
<evidence type="ECO:0000256" key="1">
    <source>
        <dbReference type="SAM" id="Phobius"/>
    </source>
</evidence>
<gene>
    <name evidence="2" type="ORF">JJC05_08485</name>
</gene>
<reference evidence="2" key="1">
    <citation type="submission" date="2020-12" db="EMBL/GenBank/DDBJ databases">
        <title>Genome sequencing of genetic groups of Flavobacterium columnare.</title>
        <authorList>
            <person name="Waldbieser G.C."/>
            <person name="Griffin M.J."/>
            <person name="LaFrentz B.R."/>
        </authorList>
    </citation>
    <scope>NUCLEOTIDE SEQUENCE</scope>
    <source>
        <strain evidence="2">90-106</strain>
    </source>
</reference>
<protein>
    <submittedName>
        <fullName evidence="2">Uncharacterized protein</fullName>
    </submittedName>
</protein>
<dbReference type="EMBL" id="CP067378">
    <property type="protein sequence ID" value="QYS87943.1"/>
    <property type="molecule type" value="Genomic_DNA"/>
</dbReference>
<evidence type="ECO:0000313" key="2">
    <source>
        <dbReference type="EMBL" id="QYS87943.1"/>
    </source>
</evidence>
<keyword evidence="1" id="KW-0812">Transmembrane</keyword>
<keyword evidence="1" id="KW-1133">Transmembrane helix</keyword>
<dbReference type="AlphaFoldDB" id="A0A8G0KS26"/>
<dbReference type="KEGG" id="fdv:JJC05_08485"/>
<name>A0A8G0KS26_9FLAO</name>
<organism evidence="2">
    <name type="scientific">Flavobacterium columnare</name>
    <dbReference type="NCBI Taxonomy" id="996"/>
    <lineage>
        <taxon>Bacteria</taxon>
        <taxon>Pseudomonadati</taxon>
        <taxon>Bacteroidota</taxon>
        <taxon>Flavobacteriia</taxon>
        <taxon>Flavobacteriales</taxon>
        <taxon>Flavobacteriaceae</taxon>
        <taxon>Flavobacterium</taxon>
    </lineage>
</organism>
<dbReference type="Proteomes" id="UP000824721">
    <property type="component" value="Chromosome"/>
</dbReference>
<accession>A0A8G0KS26</accession>